<accession>A0A090BU35</accession>
<dbReference type="EMBL" id="AP014633">
    <property type="protein sequence ID" value="BAP54416.1"/>
    <property type="molecule type" value="Genomic_DNA"/>
</dbReference>
<gene>
    <name evidence="10" type="ORF">THII_0119</name>
</gene>
<feature type="domain" description="Methyltransferase" evidence="9">
    <location>
        <begin position="65"/>
        <end position="210"/>
    </location>
</feature>
<keyword evidence="1" id="KW-0808">Transferase</keyword>
<evidence type="ECO:0000256" key="5">
    <source>
        <dbReference type="ARBA" id="ARBA00034545"/>
    </source>
</evidence>
<evidence type="ECO:0000313" key="10">
    <source>
        <dbReference type="EMBL" id="BAP54416.1"/>
    </source>
</evidence>
<dbReference type="GO" id="GO:0030791">
    <property type="term" value="F:arsenite methyltransferase activity"/>
    <property type="evidence" value="ECO:0007669"/>
    <property type="project" value="UniProtKB-EC"/>
</dbReference>
<dbReference type="InterPro" id="IPR026669">
    <property type="entry name" value="Arsenite_MeTrfase-like"/>
</dbReference>
<dbReference type="KEGG" id="tig:THII_0119"/>
<protein>
    <recommendedName>
        <fullName evidence="5">Arsenite methyltransferase</fullName>
        <ecNumber evidence="4">2.1.1.137</ecNumber>
    </recommendedName>
</protein>
<dbReference type="EC" id="2.1.1.137" evidence="4"/>
<dbReference type="InterPro" id="IPR029063">
    <property type="entry name" value="SAM-dependent_MTases_sf"/>
</dbReference>
<comment type="similarity">
    <text evidence="3">Belongs to the methyltransferase superfamily. Arsenite methyltransferase family.</text>
</comment>
<evidence type="ECO:0000256" key="3">
    <source>
        <dbReference type="ARBA" id="ARBA00034487"/>
    </source>
</evidence>
<evidence type="ECO:0000256" key="8">
    <source>
        <dbReference type="ARBA" id="ARBA00048428"/>
    </source>
</evidence>
<comment type="catalytic activity">
    <reaction evidence="6">
        <text>arsenic triglutathione + [thioredoxin]-dithiol + S-adenosyl-L-methionine + 2 H2O = methylarsonous acid + [thioredoxin]-disulfide + 3 glutathione + S-adenosyl-L-homocysteine + H(+)</text>
        <dbReference type="Rhea" id="RHEA:69460"/>
        <dbReference type="Rhea" id="RHEA-COMP:10698"/>
        <dbReference type="Rhea" id="RHEA-COMP:10700"/>
        <dbReference type="ChEBI" id="CHEBI:15377"/>
        <dbReference type="ChEBI" id="CHEBI:15378"/>
        <dbReference type="ChEBI" id="CHEBI:17826"/>
        <dbReference type="ChEBI" id="CHEBI:29950"/>
        <dbReference type="ChEBI" id="CHEBI:50058"/>
        <dbReference type="ChEBI" id="CHEBI:57856"/>
        <dbReference type="ChEBI" id="CHEBI:57925"/>
        <dbReference type="ChEBI" id="CHEBI:59789"/>
        <dbReference type="ChEBI" id="CHEBI:183640"/>
        <dbReference type="EC" id="2.1.1.137"/>
    </reaction>
</comment>
<dbReference type="AlphaFoldDB" id="A0A090BU35"/>
<dbReference type="InterPro" id="IPR025714">
    <property type="entry name" value="Methyltranfer_dom"/>
</dbReference>
<evidence type="ECO:0000313" key="11">
    <source>
        <dbReference type="Proteomes" id="UP000031623"/>
    </source>
</evidence>
<dbReference type="Pfam" id="PF13847">
    <property type="entry name" value="Methyltransf_31"/>
    <property type="match status" value="1"/>
</dbReference>
<organism evidence="10 11">
    <name type="scientific">Thioploca ingrica</name>
    <dbReference type="NCBI Taxonomy" id="40754"/>
    <lineage>
        <taxon>Bacteria</taxon>
        <taxon>Pseudomonadati</taxon>
        <taxon>Pseudomonadota</taxon>
        <taxon>Gammaproteobacteria</taxon>
        <taxon>Thiotrichales</taxon>
        <taxon>Thiotrichaceae</taxon>
        <taxon>Thioploca</taxon>
    </lineage>
</organism>
<evidence type="ECO:0000256" key="4">
    <source>
        <dbReference type="ARBA" id="ARBA00034521"/>
    </source>
</evidence>
<dbReference type="STRING" id="40754.THII_0119"/>
<dbReference type="Gene3D" id="3.40.50.150">
    <property type="entry name" value="Vaccinia Virus protein VP39"/>
    <property type="match status" value="1"/>
</dbReference>
<reference evidence="10 11" key="1">
    <citation type="journal article" date="2014" name="ISME J.">
        <title>Ecophysiology of Thioploca ingrica as revealed by the complete genome sequence supplemented with proteomic evidence.</title>
        <authorList>
            <person name="Kojima H."/>
            <person name="Ogura Y."/>
            <person name="Yamamoto N."/>
            <person name="Togashi T."/>
            <person name="Mori H."/>
            <person name="Watanabe T."/>
            <person name="Nemoto F."/>
            <person name="Kurokawa K."/>
            <person name="Hayashi T."/>
            <person name="Fukui M."/>
        </authorList>
    </citation>
    <scope>NUCLEOTIDE SEQUENCE [LARGE SCALE GENOMIC DNA]</scope>
</reference>
<dbReference type="SUPFAM" id="SSF53335">
    <property type="entry name" value="S-adenosyl-L-methionine-dependent methyltransferases"/>
    <property type="match status" value="1"/>
</dbReference>
<evidence type="ECO:0000256" key="7">
    <source>
        <dbReference type="ARBA" id="ARBA00047943"/>
    </source>
</evidence>
<dbReference type="OrthoDB" id="9772751at2"/>
<dbReference type="CDD" id="cd02440">
    <property type="entry name" value="AdoMet_MTases"/>
    <property type="match status" value="1"/>
</dbReference>
<dbReference type="PANTHER" id="PTHR43675:SF8">
    <property type="entry name" value="ARSENITE METHYLTRANSFERASE"/>
    <property type="match status" value="1"/>
</dbReference>
<evidence type="ECO:0000259" key="9">
    <source>
        <dbReference type="Pfam" id="PF13847"/>
    </source>
</evidence>
<comment type="catalytic activity">
    <reaction evidence="7">
        <text>arsenic triglutathione + 2 [thioredoxin]-dithiol + 2 S-adenosyl-L-methionine + H2O = dimethylarsinous acid + 2 [thioredoxin]-disulfide + 3 glutathione + 2 S-adenosyl-L-homocysteine + 2 H(+)</text>
        <dbReference type="Rhea" id="RHEA:69464"/>
        <dbReference type="Rhea" id="RHEA-COMP:10698"/>
        <dbReference type="Rhea" id="RHEA-COMP:10700"/>
        <dbReference type="ChEBI" id="CHEBI:15377"/>
        <dbReference type="ChEBI" id="CHEBI:15378"/>
        <dbReference type="ChEBI" id="CHEBI:23808"/>
        <dbReference type="ChEBI" id="CHEBI:29950"/>
        <dbReference type="ChEBI" id="CHEBI:50058"/>
        <dbReference type="ChEBI" id="CHEBI:57856"/>
        <dbReference type="ChEBI" id="CHEBI:57925"/>
        <dbReference type="ChEBI" id="CHEBI:59789"/>
        <dbReference type="ChEBI" id="CHEBI:183640"/>
        <dbReference type="EC" id="2.1.1.137"/>
    </reaction>
</comment>
<sequence>MSNSSIIDLYTDLANNPDKDFGWNKGLQNALNHGYKDEWIKNIPKQVWAYCAAVGNPFEVGEFQPGDSVLDIGCGAGVDLCVASLLVGENGKVFGVDITPAMVEKARKNANQAGLSNITVYEGSMENLPIENNSVNIVISNGAINLASSKEAVFSEIFRVLVNGGHLYFSDMIKDENNLETTCCNNESWADCVAGTLRSDDLIQIMEKAGFVEVKRSSINNYKTSRSTIGATFTALKGE</sequence>
<evidence type="ECO:0000256" key="2">
    <source>
        <dbReference type="ARBA" id="ARBA00022691"/>
    </source>
</evidence>
<dbReference type="HOGENOM" id="CLU_052868_1_1_6"/>
<proteinExistence type="inferred from homology"/>
<keyword evidence="11" id="KW-1185">Reference proteome</keyword>
<keyword evidence="2" id="KW-0949">S-adenosyl-L-methionine</keyword>
<comment type="catalytic activity">
    <reaction evidence="8">
        <text>arsenic triglutathione + 3 [thioredoxin]-dithiol + 3 S-adenosyl-L-methionine = trimethylarsine + 3 [thioredoxin]-disulfide + 3 glutathione + 3 S-adenosyl-L-homocysteine + 3 H(+)</text>
        <dbReference type="Rhea" id="RHEA:69432"/>
        <dbReference type="Rhea" id="RHEA-COMP:10698"/>
        <dbReference type="Rhea" id="RHEA-COMP:10700"/>
        <dbReference type="ChEBI" id="CHEBI:15378"/>
        <dbReference type="ChEBI" id="CHEBI:27130"/>
        <dbReference type="ChEBI" id="CHEBI:29950"/>
        <dbReference type="ChEBI" id="CHEBI:50058"/>
        <dbReference type="ChEBI" id="CHEBI:57856"/>
        <dbReference type="ChEBI" id="CHEBI:57925"/>
        <dbReference type="ChEBI" id="CHEBI:59789"/>
        <dbReference type="ChEBI" id="CHEBI:183640"/>
        <dbReference type="EC" id="2.1.1.137"/>
    </reaction>
</comment>
<name>A0A090BU35_9GAMM</name>
<evidence type="ECO:0000256" key="1">
    <source>
        <dbReference type="ARBA" id="ARBA00022679"/>
    </source>
</evidence>
<evidence type="ECO:0000256" key="6">
    <source>
        <dbReference type="ARBA" id="ARBA00047941"/>
    </source>
</evidence>
<dbReference type="PANTHER" id="PTHR43675">
    <property type="entry name" value="ARSENITE METHYLTRANSFERASE"/>
    <property type="match status" value="1"/>
</dbReference>
<dbReference type="Proteomes" id="UP000031623">
    <property type="component" value="Chromosome"/>
</dbReference>